<evidence type="ECO:0000313" key="4">
    <source>
        <dbReference type="Proteomes" id="UP000787672"/>
    </source>
</evidence>
<comment type="caution">
    <text evidence="3">The sequence shown here is derived from an EMBL/GenBank/DDBJ whole genome shotgun (WGS) entry which is preliminary data.</text>
</comment>
<dbReference type="Proteomes" id="UP000787672">
    <property type="component" value="Unassembled WGS sequence"/>
</dbReference>
<proteinExistence type="predicted"/>
<keyword evidence="4" id="KW-1185">Reference proteome</keyword>
<sequence>MYYRNDGKGESNITQNGFTAYLLSAVARRKADYLHAKQRRQAREVLTDPDDLSTEESPGISDPTDLLCCIENAALDEALNRISERDRYIFFSRVLHGRSFHELALELDLGYQGVAAAYHRVCKKVKEATGRDVK</sequence>
<organism evidence="3 4">
    <name type="scientific">Dysosmobacter acutus</name>
    <dbReference type="NCBI Taxonomy" id="2841504"/>
    <lineage>
        <taxon>Bacteria</taxon>
        <taxon>Bacillati</taxon>
        <taxon>Bacillota</taxon>
        <taxon>Clostridia</taxon>
        <taxon>Eubacteriales</taxon>
        <taxon>Oscillospiraceae</taxon>
        <taxon>Dysosmobacter</taxon>
    </lineage>
</organism>
<dbReference type="EMBL" id="JAHLQN010000001">
    <property type="protein sequence ID" value="MBU5628145.1"/>
    <property type="molecule type" value="Genomic_DNA"/>
</dbReference>
<name>A0ABS6FDK4_9FIRM</name>
<reference evidence="3 4" key="1">
    <citation type="submission" date="2021-06" db="EMBL/GenBank/DDBJ databases">
        <authorList>
            <person name="Sun Q."/>
            <person name="Li D."/>
        </authorList>
    </citation>
    <scope>NUCLEOTIDE SEQUENCE [LARGE SCALE GENOMIC DNA]</scope>
    <source>
        <strain evidence="3 4">MSJ-2</strain>
    </source>
</reference>
<accession>A0ABS6FDK4</accession>
<evidence type="ECO:0000256" key="1">
    <source>
        <dbReference type="SAM" id="MobiDB-lite"/>
    </source>
</evidence>
<evidence type="ECO:0000313" key="3">
    <source>
        <dbReference type="EMBL" id="MBU5628145.1"/>
    </source>
</evidence>
<dbReference type="RefSeq" id="WP_216633428.1">
    <property type="nucleotide sequence ID" value="NZ_JAHLQN010000001.1"/>
</dbReference>
<protein>
    <recommendedName>
        <fullName evidence="2">RNA polymerase sigma factor 70 region 4 type 2 domain-containing protein</fullName>
    </recommendedName>
</protein>
<evidence type="ECO:0000259" key="2">
    <source>
        <dbReference type="Pfam" id="PF08281"/>
    </source>
</evidence>
<gene>
    <name evidence="3" type="ORF">KQI82_14635</name>
</gene>
<feature type="domain" description="RNA polymerase sigma factor 70 region 4 type 2" evidence="2">
    <location>
        <begin position="74"/>
        <end position="124"/>
    </location>
</feature>
<dbReference type="InterPro" id="IPR013249">
    <property type="entry name" value="RNA_pol_sigma70_r4_t2"/>
</dbReference>
<feature type="region of interest" description="Disordered" evidence="1">
    <location>
        <begin position="39"/>
        <end position="63"/>
    </location>
</feature>
<dbReference type="Pfam" id="PF08281">
    <property type="entry name" value="Sigma70_r4_2"/>
    <property type="match status" value="1"/>
</dbReference>